<keyword evidence="1" id="KW-0732">Signal</keyword>
<evidence type="ECO:0000256" key="1">
    <source>
        <dbReference type="SAM" id="SignalP"/>
    </source>
</evidence>
<feature type="signal peptide" evidence="1">
    <location>
        <begin position="1"/>
        <end position="19"/>
    </location>
</feature>
<dbReference type="EMBL" id="BONZ01000082">
    <property type="protein sequence ID" value="GIH19578.1"/>
    <property type="molecule type" value="Genomic_DNA"/>
</dbReference>
<protein>
    <recommendedName>
        <fullName evidence="4">Secreted protein</fullName>
    </recommendedName>
</protein>
<name>A0A8J3QZ59_9ACTN</name>
<dbReference type="AlphaFoldDB" id="A0A8J3QZ59"/>
<keyword evidence="3" id="KW-1185">Reference proteome</keyword>
<gene>
    <name evidence="2" type="ORF">Raf01_77500</name>
</gene>
<comment type="caution">
    <text evidence="2">The sequence shown here is derived from an EMBL/GenBank/DDBJ whole genome shotgun (WGS) entry which is preliminary data.</text>
</comment>
<sequence>MVVAAVAVATLALAAPAAARPNPLPTDPSAFDFSDCPTLPAGLDPTGWRCEVHLATGQITVGRVSLRNLPLRLVHAEGPLPSGESGQIFGTLQSPPVVVPDGGAHGHRLTVQLRYAGYADLIGNGPDPGGLYLLLAVRGPGLGTGCTIGTLSEPIKTHAARVGDTGTIPTDPPIKVFTLQDTAFTVPAATNCHGHERQVDDRFGLPSASGNTITLHAEYTYQLY</sequence>
<evidence type="ECO:0000313" key="3">
    <source>
        <dbReference type="Proteomes" id="UP000642748"/>
    </source>
</evidence>
<accession>A0A8J3QZ59</accession>
<evidence type="ECO:0000313" key="2">
    <source>
        <dbReference type="EMBL" id="GIH19578.1"/>
    </source>
</evidence>
<feature type="chain" id="PRO_5035156395" description="Secreted protein" evidence="1">
    <location>
        <begin position="20"/>
        <end position="224"/>
    </location>
</feature>
<dbReference type="RefSeq" id="WP_203923029.1">
    <property type="nucleotide sequence ID" value="NZ_BONZ01000082.1"/>
</dbReference>
<proteinExistence type="predicted"/>
<organism evidence="2 3">
    <name type="scientific">Rugosimonospora africana</name>
    <dbReference type="NCBI Taxonomy" id="556532"/>
    <lineage>
        <taxon>Bacteria</taxon>
        <taxon>Bacillati</taxon>
        <taxon>Actinomycetota</taxon>
        <taxon>Actinomycetes</taxon>
        <taxon>Micromonosporales</taxon>
        <taxon>Micromonosporaceae</taxon>
        <taxon>Rugosimonospora</taxon>
    </lineage>
</organism>
<reference evidence="2" key="1">
    <citation type="submission" date="2021-01" db="EMBL/GenBank/DDBJ databases">
        <title>Whole genome shotgun sequence of Rugosimonospora africana NBRC 104875.</title>
        <authorList>
            <person name="Komaki H."/>
            <person name="Tamura T."/>
        </authorList>
    </citation>
    <scope>NUCLEOTIDE SEQUENCE</scope>
    <source>
        <strain evidence="2">NBRC 104875</strain>
    </source>
</reference>
<dbReference type="Proteomes" id="UP000642748">
    <property type="component" value="Unassembled WGS sequence"/>
</dbReference>
<evidence type="ECO:0008006" key="4">
    <source>
        <dbReference type="Google" id="ProtNLM"/>
    </source>
</evidence>